<dbReference type="SUPFAM" id="SSF48452">
    <property type="entry name" value="TPR-like"/>
    <property type="match status" value="1"/>
</dbReference>
<evidence type="ECO:0000256" key="1">
    <source>
        <dbReference type="ARBA" id="ARBA00022737"/>
    </source>
</evidence>
<sequence>MFGPIHISTLASVHSLVNLYRVQGKLEKSKDTYLRALQGYRKLSLQDTHPLLAIAHNLGIVCRKLKKFEQSESMYLLALQAKRTRFGKDHISTLNTKDDLGLLRLEQKRINEAEELFQRALKGYADKYGWPNRPSPSVLVTNILGLNDHPSSHCDLAVLTHKAATYKRLILRNNTIPQENR</sequence>
<name>A0A5N7BW08_PETAA</name>
<reference evidence="3" key="1">
    <citation type="submission" date="2019-04" db="EMBL/GenBank/DDBJ databases">
        <title>Friends and foes A comparative genomics studyof 23 Aspergillus species from section Flavi.</title>
        <authorList>
            <consortium name="DOE Joint Genome Institute"/>
            <person name="Kjaerbolling I."/>
            <person name="Vesth T."/>
            <person name="Frisvad J.C."/>
            <person name="Nybo J.L."/>
            <person name="Theobald S."/>
            <person name="Kildgaard S."/>
            <person name="Isbrandt T."/>
            <person name="Kuo A."/>
            <person name="Sato A."/>
            <person name="Lyhne E.K."/>
            <person name="Kogle M.E."/>
            <person name="Wiebenga A."/>
            <person name="Kun R.S."/>
            <person name="Lubbers R.J."/>
            <person name="Makela M.R."/>
            <person name="Barry K."/>
            <person name="Chovatia M."/>
            <person name="Clum A."/>
            <person name="Daum C."/>
            <person name="Haridas S."/>
            <person name="He G."/>
            <person name="LaButti K."/>
            <person name="Lipzen A."/>
            <person name="Mondo S."/>
            <person name="Riley R."/>
            <person name="Salamov A."/>
            <person name="Simmons B.A."/>
            <person name="Magnuson J.K."/>
            <person name="Henrissat B."/>
            <person name="Mortensen U.H."/>
            <person name="Larsen T.O."/>
            <person name="Devries R.P."/>
            <person name="Grigoriev I.V."/>
            <person name="Machida M."/>
            <person name="Baker S.E."/>
            <person name="Andersen M.R."/>
        </authorList>
    </citation>
    <scope>NUCLEOTIDE SEQUENCE [LARGE SCALE GENOMIC DNA]</scope>
    <source>
        <strain evidence="3">IBT 14317</strain>
    </source>
</reference>
<dbReference type="Proteomes" id="UP000326877">
    <property type="component" value="Unassembled WGS sequence"/>
</dbReference>
<keyword evidence="2" id="KW-0802">TPR repeat</keyword>
<dbReference type="OrthoDB" id="1658288at2759"/>
<protein>
    <recommendedName>
        <fullName evidence="4">Tetratricopeptide repeat-domain-containing protein</fullName>
    </recommendedName>
</protein>
<dbReference type="InterPro" id="IPR011990">
    <property type="entry name" value="TPR-like_helical_dom_sf"/>
</dbReference>
<dbReference type="EMBL" id="ML735320">
    <property type="protein sequence ID" value="KAE8386022.1"/>
    <property type="molecule type" value="Genomic_DNA"/>
</dbReference>
<evidence type="ECO:0000313" key="3">
    <source>
        <dbReference type="EMBL" id="KAE8386022.1"/>
    </source>
</evidence>
<dbReference type="AlphaFoldDB" id="A0A5N7BW08"/>
<dbReference type="PANTHER" id="PTHR45641:SF19">
    <property type="entry name" value="NEPHROCYSTIN-3"/>
    <property type="match status" value="1"/>
</dbReference>
<evidence type="ECO:0008006" key="4">
    <source>
        <dbReference type="Google" id="ProtNLM"/>
    </source>
</evidence>
<organism evidence="3">
    <name type="scientific">Petromyces alliaceus</name>
    <name type="common">Aspergillus alliaceus</name>
    <dbReference type="NCBI Taxonomy" id="209559"/>
    <lineage>
        <taxon>Eukaryota</taxon>
        <taxon>Fungi</taxon>
        <taxon>Dikarya</taxon>
        <taxon>Ascomycota</taxon>
        <taxon>Pezizomycotina</taxon>
        <taxon>Eurotiomycetes</taxon>
        <taxon>Eurotiomycetidae</taxon>
        <taxon>Eurotiales</taxon>
        <taxon>Aspergillaceae</taxon>
        <taxon>Aspergillus</taxon>
        <taxon>Aspergillus subgen. Circumdati</taxon>
    </lineage>
</organism>
<gene>
    <name evidence="3" type="ORF">BDV23DRAFT_187665</name>
</gene>
<dbReference type="Gene3D" id="1.25.40.10">
    <property type="entry name" value="Tetratricopeptide repeat domain"/>
    <property type="match status" value="1"/>
</dbReference>
<evidence type="ECO:0000256" key="2">
    <source>
        <dbReference type="ARBA" id="ARBA00022803"/>
    </source>
</evidence>
<dbReference type="Pfam" id="PF13424">
    <property type="entry name" value="TPR_12"/>
    <property type="match status" value="1"/>
</dbReference>
<dbReference type="PANTHER" id="PTHR45641">
    <property type="entry name" value="TETRATRICOPEPTIDE REPEAT PROTEIN (AFU_ORTHOLOGUE AFUA_6G03870)"/>
    <property type="match status" value="1"/>
</dbReference>
<accession>A0A5N7BW08</accession>
<proteinExistence type="predicted"/>
<keyword evidence="1" id="KW-0677">Repeat</keyword>